<organism evidence="2">
    <name type="scientific">marine sediment metagenome</name>
    <dbReference type="NCBI Taxonomy" id="412755"/>
    <lineage>
        <taxon>unclassified sequences</taxon>
        <taxon>metagenomes</taxon>
        <taxon>ecological metagenomes</taxon>
    </lineage>
</organism>
<proteinExistence type="predicted"/>
<sequence length="76" mass="8763">NPLGWYPDKAMQEKAFAYEIERIEDLSPQAEPTGEIAQVKGKSRAWTISPFLSILLIMWIVPMISRVFIMLARRGR</sequence>
<protein>
    <submittedName>
        <fullName evidence="2">Uncharacterized protein</fullName>
    </submittedName>
</protein>
<gene>
    <name evidence="2" type="ORF">S06H3_07606</name>
</gene>
<feature type="transmembrane region" description="Helical" evidence="1">
    <location>
        <begin position="51"/>
        <end position="72"/>
    </location>
</feature>
<reference evidence="2" key="1">
    <citation type="journal article" date="2014" name="Front. Microbiol.">
        <title>High frequency of phylogenetically diverse reductive dehalogenase-homologous genes in deep subseafloor sedimentary metagenomes.</title>
        <authorList>
            <person name="Kawai M."/>
            <person name="Futagami T."/>
            <person name="Toyoda A."/>
            <person name="Takaki Y."/>
            <person name="Nishi S."/>
            <person name="Hori S."/>
            <person name="Arai W."/>
            <person name="Tsubouchi T."/>
            <person name="Morono Y."/>
            <person name="Uchiyama I."/>
            <person name="Ito T."/>
            <person name="Fujiyama A."/>
            <person name="Inagaki F."/>
            <person name="Takami H."/>
        </authorList>
    </citation>
    <scope>NUCLEOTIDE SEQUENCE</scope>
    <source>
        <strain evidence="2">Expedition CK06-06</strain>
    </source>
</reference>
<dbReference type="AlphaFoldDB" id="X1JXS6"/>
<keyword evidence="1" id="KW-1133">Transmembrane helix</keyword>
<comment type="caution">
    <text evidence="2">The sequence shown here is derived from an EMBL/GenBank/DDBJ whole genome shotgun (WGS) entry which is preliminary data.</text>
</comment>
<evidence type="ECO:0000313" key="2">
    <source>
        <dbReference type="EMBL" id="GAH99496.1"/>
    </source>
</evidence>
<evidence type="ECO:0000256" key="1">
    <source>
        <dbReference type="SAM" id="Phobius"/>
    </source>
</evidence>
<keyword evidence="1" id="KW-0812">Transmembrane</keyword>
<dbReference type="EMBL" id="BARV01003102">
    <property type="protein sequence ID" value="GAH99496.1"/>
    <property type="molecule type" value="Genomic_DNA"/>
</dbReference>
<name>X1JXS6_9ZZZZ</name>
<accession>X1JXS6</accession>
<feature type="non-terminal residue" evidence="2">
    <location>
        <position position="1"/>
    </location>
</feature>
<keyword evidence="1" id="KW-0472">Membrane</keyword>